<evidence type="ECO:0000256" key="1">
    <source>
        <dbReference type="SAM" id="MobiDB-lite"/>
    </source>
</evidence>
<name>A0AAN7RAG4_TRANT</name>
<evidence type="ECO:0000313" key="2">
    <source>
        <dbReference type="EMBL" id="KAK4793261.1"/>
    </source>
</evidence>
<reference evidence="2 3" key="1">
    <citation type="journal article" date="2023" name="Hortic Res">
        <title>Pangenome of water caltrop reveals structural variations and asymmetric subgenome divergence after allopolyploidization.</title>
        <authorList>
            <person name="Zhang X."/>
            <person name="Chen Y."/>
            <person name="Wang L."/>
            <person name="Yuan Y."/>
            <person name="Fang M."/>
            <person name="Shi L."/>
            <person name="Lu R."/>
            <person name="Comes H.P."/>
            <person name="Ma Y."/>
            <person name="Chen Y."/>
            <person name="Huang G."/>
            <person name="Zhou Y."/>
            <person name="Zheng Z."/>
            <person name="Qiu Y."/>
        </authorList>
    </citation>
    <scope>NUCLEOTIDE SEQUENCE [LARGE SCALE GENOMIC DNA]</scope>
    <source>
        <strain evidence="2">F231</strain>
    </source>
</reference>
<evidence type="ECO:0000313" key="3">
    <source>
        <dbReference type="Proteomes" id="UP001346149"/>
    </source>
</evidence>
<feature type="region of interest" description="Disordered" evidence="1">
    <location>
        <begin position="52"/>
        <end position="82"/>
    </location>
</feature>
<gene>
    <name evidence="2" type="ORF">SAY86_023696</name>
</gene>
<comment type="caution">
    <text evidence="2">The sequence shown here is derived from an EMBL/GenBank/DDBJ whole genome shotgun (WGS) entry which is preliminary data.</text>
</comment>
<organism evidence="2 3">
    <name type="scientific">Trapa natans</name>
    <name type="common">Water chestnut</name>
    <dbReference type="NCBI Taxonomy" id="22666"/>
    <lineage>
        <taxon>Eukaryota</taxon>
        <taxon>Viridiplantae</taxon>
        <taxon>Streptophyta</taxon>
        <taxon>Embryophyta</taxon>
        <taxon>Tracheophyta</taxon>
        <taxon>Spermatophyta</taxon>
        <taxon>Magnoliopsida</taxon>
        <taxon>eudicotyledons</taxon>
        <taxon>Gunneridae</taxon>
        <taxon>Pentapetalae</taxon>
        <taxon>rosids</taxon>
        <taxon>malvids</taxon>
        <taxon>Myrtales</taxon>
        <taxon>Lythraceae</taxon>
        <taxon>Trapa</taxon>
    </lineage>
</organism>
<accession>A0AAN7RAG4</accession>
<proteinExistence type="predicted"/>
<keyword evidence="3" id="KW-1185">Reference proteome</keyword>
<protein>
    <submittedName>
        <fullName evidence="2">Uncharacterized protein</fullName>
    </submittedName>
</protein>
<dbReference type="Proteomes" id="UP001346149">
    <property type="component" value="Unassembled WGS sequence"/>
</dbReference>
<dbReference type="EMBL" id="JAXQNO010000008">
    <property type="protein sequence ID" value="KAK4793261.1"/>
    <property type="molecule type" value="Genomic_DNA"/>
</dbReference>
<dbReference type="AlphaFoldDB" id="A0AAN7RAG4"/>
<sequence>MGRIILAPLWGTDSSGPVSLIVPARGKPVARPGLIIRPHLPAPVMTCAMLAEPRKSPGSGDNLMDMGGKSNPDQRFPKPQIEKHFQRQRFYRLANLR</sequence>